<feature type="transmembrane region" description="Helical" evidence="1">
    <location>
        <begin position="87"/>
        <end position="108"/>
    </location>
</feature>
<evidence type="ECO:0000256" key="1">
    <source>
        <dbReference type="SAM" id="Phobius"/>
    </source>
</evidence>
<organism evidence="3 5">
    <name type="scientific">Leptospira perolatii</name>
    <dbReference type="NCBI Taxonomy" id="2023191"/>
    <lineage>
        <taxon>Bacteria</taxon>
        <taxon>Pseudomonadati</taxon>
        <taxon>Spirochaetota</taxon>
        <taxon>Spirochaetia</taxon>
        <taxon>Leptospirales</taxon>
        <taxon>Leptospiraceae</taxon>
        <taxon>Leptospira</taxon>
    </lineage>
</organism>
<keyword evidence="4" id="KW-1185">Reference proteome</keyword>
<dbReference type="Proteomes" id="UP000231990">
    <property type="component" value="Unassembled WGS sequence"/>
</dbReference>
<comment type="caution">
    <text evidence="3">The sequence shown here is derived from an EMBL/GenBank/DDBJ whole genome shotgun (WGS) entry which is preliminary data.</text>
</comment>
<dbReference type="Proteomes" id="UP000231962">
    <property type="component" value="Unassembled WGS sequence"/>
</dbReference>
<accession>A0A2M9ZQ25</accession>
<dbReference type="AlphaFoldDB" id="A0A2M9ZQ25"/>
<evidence type="ECO:0000313" key="2">
    <source>
        <dbReference type="EMBL" id="PJZ69006.1"/>
    </source>
</evidence>
<evidence type="ECO:0000313" key="4">
    <source>
        <dbReference type="Proteomes" id="UP000231962"/>
    </source>
</evidence>
<dbReference type="OrthoDB" id="9813713at2"/>
<dbReference type="GO" id="GO:0015035">
    <property type="term" value="F:protein-disulfide reductase activity"/>
    <property type="evidence" value="ECO:0007669"/>
    <property type="project" value="InterPro"/>
</dbReference>
<keyword evidence="1" id="KW-1133">Transmembrane helix</keyword>
<gene>
    <name evidence="2" type="ORF">CH360_13160</name>
    <name evidence="3" type="ORF">CH373_04170</name>
</gene>
<dbReference type="InterPro" id="IPR007263">
    <property type="entry name" value="DCC1-like"/>
</dbReference>
<evidence type="ECO:0000313" key="3">
    <source>
        <dbReference type="EMBL" id="PJZ74125.1"/>
    </source>
</evidence>
<dbReference type="EMBL" id="NPDY01000013">
    <property type="protein sequence ID" value="PJZ69006.1"/>
    <property type="molecule type" value="Genomic_DNA"/>
</dbReference>
<sequence length="117" mass="13647">MPEKIFYFDGNCEFCTSLSQKLKSVCLDPAIQFESFQKYSNEELRKMNPSLDRRVAQGNVQLLWEGRRYPGFFAVRKLSHSLRGWRWISPLLYLPLVPFFGILAMNLLKAVRSGKPE</sequence>
<dbReference type="RefSeq" id="WP_100714511.1">
    <property type="nucleotide sequence ID" value="NZ_NPDY01000013.1"/>
</dbReference>
<protein>
    <recommendedName>
        <fullName evidence="6">Thiol-disulfide oxidoreductase</fullName>
    </recommendedName>
</protein>
<name>A0A2M9ZQ25_9LEPT</name>
<keyword evidence="1" id="KW-0812">Transmembrane</keyword>
<keyword evidence="1" id="KW-0472">Membrane</keyword>
<evidence type="ECO:0000313" key="5">
    <source>
        <dbReference type="Proteomes" id="UP000231990"/>
    </source>
</evidence>
<proteinExistence type="predicted"/>
<evidence type="ECO:0008006" key="6">
    <source>
        <dbReference type="Google" id="ProtNLM"/>
    </source>
</evidence>
<dbReference type="Pfam" id="PF04134">
    <property type="entry name" value="DCC1-like"/>
    <property type="match status" value="1"/>
</dbReference>
<reference evidence="4 5" key="1">
    <citation type="submission" date="2017-07" db="EMBL/GenBank/DDBJ databases">
        <title>Leptospira spp. isolated from tropical soils.</title>
        <authorList>
            <person name="Thibeaux R."/>
            <person name="Iraola G."/>
            <person name="Ferres I."/>
            <person name="Bierque E."/>
            <person name="Girault D."/>
            <person name="Soupe-Gilbert M.-E."/>
            <person name="Picardeau M."/>
            <person name="Goarant C."/>
        </authorList>
    </citation>
    <scope>NUCLEOTIDE SEQUENCE [LARGE SCALE GENOMIC DNA]</scope>
    <source>
        <strain evidence="3 5">FH1-B-B1</strain>
        <strain evidence="2 4">FH1-B-C1</strain>
    </source>
</reference>
<dbReference type="EMBL" id="NPDZ01000002">
    <property type="protein sequence ID" value="PJZ74125.1"/>
    <property type="molecule type" value="Genomic_DNA"/>
</dbReference>